<dbReference type="CDD" id="cd06260">
    <property type="entry name" value="DUF820-like"/>
    <property type="match status" value="1"/>
</dbReference>
<dbReference type="OrthoDB" id="160492at2"/>
<evidence type="ECO:0000259" key="1">
    <source>
        <dbReference type="Pfam" id="PF05685"/>
    </source>
</evidence>
<dbReference type="InterPro" id="IPR011335">
    <property type="entry name" value="Restrct_endonuc-II-like"/>
</dbReference>
<dbReference type="EMBL" id="QKUF01000002">
    <property type="protein sequence ID" value="PZW34253.1"/>
    <property type="molecule type" value="Genomic_DNA"/>
</dbReference>
<feature type="domain" description="Putative restriction endonuclease" evidence="1">
    <location>
        <begin position="21"/>
        <end position="187"/>
    </location>
</feature>
<sequence length="202" mass="23485">MTQQHSSPVPQHGIPMTRVAFERLLSDESPYRYELVDYDPVLDQGTVLDMTGLSPEHAELSYNVTEAFKMQLGKRGPCRVYQEQYVEIPGQPSSVPDVVVTCDLGDREKDKRARPFRVRSPLIIVEVLSLSTEKYDRTEKFLRYTQCPTLEVYLLVSQDEPYIEVYRRSTNWKQERYSSGQTIHLDQLDRELVVDEVYEGVF</sequence>
<gene>
    <name evidence="2" type="ORF">EI42_01090</name>
</gene>
<dbReference type="PANTHER" id="PTHR36558">
    <property type="entry name" value="GLR1098 PROTEIN"/>
    <property type="match status" value="1"/>
</dbReference>
<dbReference type="InterPro" id="IPR012296">
    <property type="entry name" value="Nuclease_put_TT1808"/>
</dbReference>
<organism evidence="2 3">
    <name type="scientific">Thermosporothrix hazakensis</name>
    <dbReference type="NCBI Taxonomy" id="644383"/>
    <lineage>
        <taxon>Bacteria</taxon>
        <taxon>Bacillati</taxon>
        <taxon>Chloroflexota</taxon>
        <taxon>Ktedonobacteria</taxon>
        <taxon>Ktedonobacterales</taxon>
        <taxon>Thermosporotrichaceae</taxon>
        <taxon>Thermosporothrix</taxon>
    </lineage>
</organism>
<dbReference type="AlphaFoldDB" id="A0A326ULP1"/>
<keyword evidence="2" id="KW-0540">Nuclease</keyword>
<comment type="caution">
    <text evidence="2">The sequence shown here is derived from an EMBL/GenBank/DDBJ whole genome shotgun (WGS) entry which is preliminary data.</text>
</comment>
<proteinExistence type="predicted"/>
<accession>A0A326ULP1</accession>
<dbReference type="GO" id="GO:0004519">
    <property type="term" value="F:endonuclease activity"/>
    <property type="evidence" value="ECO:0007669"/>
    <property type="project" value="UniProtKB-KW"/>
</dbReference>
<dbReference type="PANTHER" id="PTHR36558:SF1">
    <property type="entry name" value="RESTRICTION ENDONUCLEASE DOMAIN-CONTAINING PROTEIN-RELATED"/>
    <property type="match status" value="1"/>
</dbReference>
<dbReference type="Gene3D" id="3.90.1570.10">
    <property type="entry name" value="tt1808, chain A"/>
    <property type="match status" value="1"/>
</dbReference>
<name>A0A326ULP1_THEHA</name>
<reference evidence="2 3" key="1">
    <citation type="submission" date="2018-06" db="EMBL/GenBank/DDBJ databases">
        <title>Genomic Encyclopedia of Archaeal and Bacterial Type Strains, Phase II (KMG-II): from individual species to whole genera.</title>
        <authorList>
            <person name="Goeker M."/>
        </authorList>
    </citation>
    <scope>NUCLEOTIDE SEQUENCE [LARGE SCALE GENOMIC DNA]</scope>
    <source>
        <strain evidence="2 3">ATCC BAA-1881</strain>
    </source>
</reference>
<evidence type="ECO:0000313" key="3">
    <source>
        <dbReference type="Proteomes" id="UP000248806"/>
    </source>
</evidence>
<dbReference type="Proteomes" id="UP000248806">
    <property type="component" value="Unassembled WGS sequence"/>
</dbReference>
<keyword evidence="2" id="KW-0378">Hydrolase</keyword>
<protein>
    <submittedName>
        <fullName evidence="2">Uma2 family endonuclease</fullName>
    </submittedName>
</protein>
<evidence type="ECO:0000313" key="2">
    <source>
        <dbReference type="EMBL" id="PZW34253.1"/>
    </source>
</evidence>
<dbReference type="Pfam" id="PF05685">
    <property type="entry name" value="Uma2"/>
    <property type="match status" value="1"/>
</dbReference>
<dbReference type="InterPro" id="IPR008538">
    <property type="entry name" value="Uma2"/>
</dbReference>
<dbReference type="SUPFAM" id="SSF52980">
    <property type="entry name" value="Restriction endonuclease-like"/>
    <property type="match status" value="1"/>
</dbReference>
<dbReference type="RefSeq" id="WP_137686047.1">
    <property type="nucleotide sequence ID" value="NZ_BIFX01000001.1"/>
</dbReference>
<keyword evidence="3" id="KW-1185">Reference proteome</keyword>
<keyword evidence="2" id="KW-0255">Endonuclease</keyword>